<gene>
    <name evidence="3" type="ORF">HII17_16300</name>
</gene>
<protein>
    <submittedName>
        <fullName evidence="3">Uncharacterized protein</fullName>
    </submittedName>
</protein>
<evidence type="ECO:0000313" key="3">
    <source>
        <dbReference type="EMBL" id="NMP33121.1"/>
    </source>
</evidence>
<name>A0A7Y0LGB9_9GAMM</name>
<feature type="chain" id="PRO_5030745005" evidence="2">
    <location>
        <begin position="21"/>
        <end position="567"/>
    </location>
</feature>
<reference evidence="3 4" key="1">
    <citation type="submission" date="2020-04" db="EMBL/GenBank/DDBJ databases">
        <title>Thalassotalea sp. M1531, isolated from the surface of marine red alga.</title>
        <authorList>
            <person name="Pang L."/>
            <person name="Lu D.-C."/>
        </authorList>
    </citation>
    <scope>NUCLEOTIDE SEQUENCE [LARGE SCALE GENOMIC DNA]</scope>
    <source>
        <strain evidence="3 4">M1531</strain>
    </source>
</reference>
<evidence type="ECO:0000256" key="2">
    <source>
        <dbReference type="SAM" id="SignalP"/>
    </source>
</evidence>
<dbReference type="SUPFAM" id="SSF82171">
    <property type="entry name" value="DPP6 N-terminal domain-like"/>
    <property type="match status" value="1"/>
</dbReference>
<dbReference type="EMBL" id="JABBXH010000006">
    <property type="protein sequence ID" value="NMP33121.1"/>
    <property type="molecule type" value="Genomic_DNA"/>
</dbReference>
<sequence length="567" mass="63558">MKNNVMLMLVLIGATSFTFAASGEIDWVEKVHNDINTTTFNNSLSPENDRMYFTQVASDFSGIGIYVGHLKHGKVTKVKPLQINGMDLQGTDVHISPDGTKLLYSARSGFNSDEPLADYELYMSEKSDNGWGIPKLLPKAINSSSDEFYPSVTNKGDIYFARRIEGDNLDIFVSRYENGSYQTANRLGQEVNTGILEGDAFIAPDESYLVFARMKASDSMGMTDLYISYRQANGWTKAVNLGPSVNSIGIDGSPFVSSDGRWLYFTSNRESKSPEKFDNQLGLYRVPFGPAPVLLDLSSIDYGSSLSRDGTYMYYSNASAGFSSRQLMQAELQQGQVVKQSPLLLAGKSFQGSDVQLSPDGKSLLFKTRKNFGRLQGRKDGNIYIAERSGDGWGQPEPLPDTVNSMVDEYYPLLTNSGNLYFSRQTAAQSYDLYVSEFVDGKYQQAKPLNSKVNTPYLESDAYISPDEQFMVFVRMYVERDYGVSDLYISYRDQSISNIAQSWSEPVNLGAHYNFEGVDGSPFISHDQRWLYFTSNRTSDQPSEFDEHLGIYRMPFSLRIEVTSESR</sequence>
<comment type="caution">
    <text evidence="3">The sequence shown here is derived from an EMBL/GenBank/DDBJ whole genome shotgun (WGS) entry which is preliminary data.</text>
</comment>
<dbReference type="Proteomes" id="UP000568664">
    <property type="component" value="Unassembled WGS sequence"/>
</dbReference>
<dbReference type="AlphaFoldDB" id="A0A7Y0LGB9"/>
<organism evidence="3 4">
    <name type="scientific">Thalassotalea algicola</name>
    <dbReference type="NCBI Taxonomy" id="2716224"/>
    <lineage>
        <taxon>Bacteria</taxon>
        <taxon>Pseudomonadati</taxon>
        <taxon>Pseudomonadota</taxon>
        <taxon>Gammaproteobacteria</taxon>
        <taxon>Alteromonadales</taxon>
        <taxon>Colwelliaceae</taxon>
        <taxon>Thalassotalea</taxon>
    </lineage>
</organism>
<dbReference type="InterPro" id="IPR011659">
    <property type="entry name" value="WD40"/>
</dbReference>
<dbReference type="RefSeq" id="WP_169076435.1">
    <property type="nucleotide sequence ID" value="NZ_JABBXH010000006.1"/>
</dbReference>
<feature type="signal peptide" evidence="2">
    <location>
        <begin position="1"/>
        <end position="20"/>
    </location>
</feature>
<dbReference type="Gene3D" id="2.120.10.30">
    <property type="entry name" value="TolB, C-terminal domain"/>
    <property type="match status" value="2"/>
</dbReference>
<keyword evidence="2" id="KW-0732">Signal</keyword>
<evidence type="ECO:0000313" key="4">
    <source>
        <dbReference type="Proteomes" id="UP000568664"/>
    </source>
</evidence>
<dbReference type="InterPro" id="IPR011042">
    <property type="entry name" value="6-blade_b-propeller_TolB-like"/>
</dbReference>
<proteinExistence type="inferred from homology"/>
<dbReference type="PANTHER" id="PTHR36842">
    <property type="entry name" value="PROTEIN TOLB HOMOLOG"/>
    <property type="match status" value="1"/>
</dbReference>
<comment type="similarity">
    <text evidence="1">Belongs to the TolB family.</text>
</comment>
<keyword evidence="4" id="KW-1185">Reference proteome</keyword>
<evidence type="ECO:0000256" key="1">
    <source>
        <dbReference type="ARBA" id="ARBA00009820"/>
    </source>
</evidence>
<accession>A0A7Y0LGB9</accession>
<dbReference type="Pfam" id="PF07676">
    <property type="entry name" value="PD40"/>
    <property type="match status" value="2"/>
</dbReference>
<dbReference type="PANTHER" id="PTHR36842:SF1">
    <property type="entry name" value="PROTEIN TOLB"/>
    <property type="match status" value="1"/>
</dbReference>